<evidence type="ECO:0000259" key="2">
    <source>
        <dbReference type="Pfam" id="PF01464"/>
    </source>
</evidence>
<name>A0A3U9TD01_SALER</name>
<protein>
    <submittedName>
        <fullName evidence="3">Lytic transglycosylase domain-containing protein</fullName>
    </submittedName>
</protein>
<feature type="chain" id="PRO_5030085872" evidence="1">
    <location>
        <begin position="20"/>
        <end position="153"/>
    </location>
</feature>
<organism evidence="3">
    <name type="scientific">Salmonella enterica subsp. salamae</name>
    <dbReference type="NCBI Taxonomy" id="59202"/>
    <lineage>
        <taxon>Bacteria</taxon>
        <taxon>Pseudomonadati</taxon>
        <taxon>Pseudomonadota</taxon>
        <taxon>Gammaproteobacteria</taxon>
        <taxon>Enterobacterales</taxon>
        <taxon>Enterobacteriaceae</taxon>
        <taxon>Salmonella</taxon>
    </lineage>
</organism>
<dbReference type="CDD" id="cd13400">
    <property type="entry name" value="LT_IagB-like"/>
    <property type="match status" value="1"/>
</dbReference>
<dbReference type="InterPro" id="IPR023346">
    <property type="entry name" value="Lysozyme-like_dom_sf"/>
</dbReference>
<dbReference type="Gene3D" id="1.10.530.10">
    <property type="match status" value="1"/>
</dbReference>
<dbReference type="Pfam" id="PF01464">
    <property type="entry name" value="SLT"/>
    <property type="match status" value="1"/>
</dbReference>
<proteinExistence type="predicted"/>
<comment type="caution">
    <text evidence="3">The sequence shown here is derived from an EMBL/GenBank/DDBJ whole genome shotgun (WGS) entry which is preliminary data.</text>
</comment>
<feature type="domain" description="Transglycosylase SLT" evidence="2">
    <location>
        <begin position="21"/>
        <end position="125"/>
    </location>
</feature>
<dbReference type="AlphaFoldDB" id="A0A3U9TD01"/>
<dbReference type="EMBL" id="AAIAJV010000046">
    <property type="protein sequence ID" value="ECC1608989.1"/>
    <property type="molecule type" value="Genomic_DNA"/>
</dbReference>
<dbReference type="SUPFAM" id="SSF53955">
    <property type="entry name" value="Lysozyme-like"/>
    <property type="match status" value="1"/>
</dbReference>
<sequence length="153" mass="17106">MKNAIFIMLLMSFSLTSFSNCFETIGKAYSIDPLLLESIALNESNKNTSVISQKNTNGTYDIGIMQINSSHLETLKKYNITEQDLIQDPCINIAVAGFILSSNIKIRGNTWDAIGAYNAGYHNTPGATERRRLYAEKIKKTYIMLKKNAAQNN</sequence>
<reference evidence="3" key="1">
    <citation type="submission" date="2019-07" db="EMBL/GenBank/DDBJ databases">
        <authorList>
            <person name="Ashton P.M."/>
            <person name="Dallman T."/>
            <person name="Nair S."/>
            <person name="De Pinna E."/>
            <person name="Peters T."/>
            <person name="Grant K."/>
        </authorList>
    </citation>
    <scope>NUCLEOTIDE SEQUENCE</scope>
    <source>
        <strain evidence="3">646013</strain>
    </source>
</reference>
<accession>A0A344QXK5</accession>
<evidence type="ECO:0000313" key="3">
    <source>
        <dbReference type="EMBL" id="ECC1608989.1"/>
    </source>
</evidence>
<keyword evidence="1" id="KW-0732">Signal</keyword>
<evidence type="ECO:0000256" key="1">
    <source>
        <dbReference type="SAM" id="SignalP"/>
    </source>
</evidence>
<feature type="signal peptide" evidence="1">
    <location>
        <begin position="1"/>
        <end position="19"/>
    </location>
</feature>
<dbReference type="InterPro" id="IPR008258">
    <property type="entry name" value="Transglycosylase_SLT_dom_1"/>
</dbReference>
<accession>A0A3U9TD01</accession>
<gene>
    <name evidence="3" type="ORF">FNI14_24120</name>
</gene>